<dbReference type="Pfam" id="PF01172">
    <property type="entry name" value="SBDS_N"/>
    <property type="match status" value="1"/>
</dbReference>
<dbReference type="SUPFAM" id="SSF89895">
    <property type="entry name" value="FYSH domain"/>
    <property type="match status" value="1"/>
</dbReference>
<dbReference type="PANTHER" id="PTHR10927">
    <property type="entry name" value="RIBOSOME MATURATION PROTEIN SBDS"/>
    <property type="match status" value="1"/>
</dbReference>
<evidence type="ECO:0000313" key="3">
    <source>
        <dbReference type="EMBL" id="KAH0542150.1"/>
    </source>
</evidence>
<dbReference type="Proteomes" id="UP000698800">
    <property type="component" value="Unassembled WGS sequence"/>
</dbReference>
<dbReference type="InterPro" id="IPR036786">
    <property type="entry name" value="Ribosome_mat_SBDS_N_sf"/>
</dbReference>
<reference evidence="3" key="1">
    <citation type="submission" date="2021-03" db="EMBL/GenBank/DDBJ databases">
        <title>Comparative genomics and phylogenomic investigation of the class Geoglossomycetes provide insights into ecological specialization and systematics.</title>
        <authorList>
            <person name="Melie T."/>
            <person name="Pirro S."/>
            <person name="Miller A.N."/>
            <person name="Quandt A."/>
        </authorList>
    </citation>
    <scope>NUCLEOTIDE SEQUENCE</scope>
    <source>
        <strain evidence="3">GBOQ0MN5Z8</strain>
    </source>
</reference>
<evidence type="ECO:0000313" key="4">
    <source>
        <dbReference type="Proteomes" id="UP000698800"/>
    </source>
</evidence>
<evidence type="ECO:0000259" key="2">
    <source>
        <dbReference type="Pfam" id="PF01172"/>
    </source>
</evidence>
<protein>
    <recommendedName>
        <fullName evidence="2">Ribosome maturation protein SDO1/SBDS N-terminal domain-containing protein</fullName>
    </recommendedName>
</protein>
<dbReference type="InterPro" id="IPR019783">
    <property type="entry name" value="SDO1/SBDS_N"/>
</dbReference>
<comment type="caution">
    <text evidence="3">The sequence shown here is derived from an EMBL/GenBank/DDBJ whole genome shotgun (WGS) entry which is preliminary data.</text>
</comment>
<name>A0A9P8IB26_9PEZI</name>
<dbReference type="Gene3D" id="3.30.1250.10">
    <property type="entry name" value="Ribosome maturation protein SBDS, N-terminal domain"/>
    <property type="match status" value="1"/>
</dbReference>
<organism evidence="3 4">
    <name type="scientific">Glutinoglossum americanum</name>
    <dbReference type="NCBI Taxonomy" id="1670608"/>
    <lineage>
        <taxon>Eukaryota</taxon>
        <taxon>Fungi</taxon>
        <taxon>Dikarya</taxon>
        <taxon>Ascomycota</taxon>
        <taxon>Pezizomycotina</taxon>
        <taxon>Geoglossomycetes</taxon>
        <taxon>Geoglossales</taxon>
        <taxon>Geoglossaceae</taxon>
        <taxon>Glutinoglossum</taxon>
    </lineage>
</organism>
<gene>
    <name evidence="3" type="ORF">FGG08_003450</name>
</gene>
<evidence type="ECO:0000256" key="1">
    <source>
        <dbReference type="SAM" id="MobiDB-lite"/>
    </source>
</evidence>
<dbReference type="EMBL" id="JAGHQL010000060">
    <property type="protein sequence ID" value="KAH0542150.1"/>
    <property type="molecule type" value="Genomic_DNA"/>
</dbReference>
<dbReference type="PANTHER" id="PTHR10927:SF2">
    <property type="entry name" value="RESTRICTION OF TELOMERE CAPPING PROTEIN 3"/>
    <property type="match status" value="1"/>
</dbReference>
<feature type="domain" description="Ribosome maturation protein SDO1/SBDS N-terminal" evidence="2">
    <location>
        <begin position="8"/>
        <end position="100"/>
    </location>
</feature>
<sequence length="114" mass="12436">MPRGNGPQTKVHYPGADDDYVIFVDSSAMVRDWKKDKSIPLAQVVSGWKIFCTHKHGAQGILDAASKGQLESEFGTTKEEEIVKIILEKGGVQETTSSERQADKNIADGPSVPH</sequence>
<accession>A0A9P8IB26</accession>
<proteinExistence type="predicted"/>
<dbReference type="AlphaFoldDB" id="A0A9P8IB26"/>
<keyword evidence="4" id="KW-1185">Reference proteome</keyword>
<dbReference type="InterPro" id="IPR039100">
    <property type="entry name" value="Sdo1/SBDS-like"/>
</dbReference>
<feature type="region of interest" description="Disordered" evidence="1">
    <location>
        <begin position="93"/>
        <end position="114"/>
    </location>
</feature>
<dbReference type="OrthoDB" id="2567806at2759"/>